<feature type="region of interest" description="Disordered" evidence="1">
    <location>
        <begin position="325"/>
        <end position="367"/>
    </location>
</feature>
<dbReference type="AlphaFoldDB" id="A0A136JGZ0"/>
<feature type="region of interest" description="Disordered" evidence="1">
    <location>
        <begin position="167"/>
        <end position="237"/>
    </location>
</feature>
<organism evidence="2 3">
    <name type="scientific">Microdochium bolleyi</name>
    <dbReference type="NCBI Taxonomy" id="196109"/>
    <lineage>
        <taxon>Eukaryota</taxon>
        <taxon>Fungi</taxon>
        <taxon>Dikarya</taxon>
        <taxon>Ascomycota</taxon>
        <taxon>Pezizomycotina</taxon>
        <taxon>Sordariomycetes</taxon>
        <taxon>Xylariomycetidae</taxon>
        <taxon>Xylariales</taxon>
        <taxon>Microdochiaceae</taxon>
        <taxon>Microdochium</taxon>
    </lineage>
</organism>
<accession>A0A136JGZ0</accession>
<feature type="compositionally biased region" description="Basic and acidic residues" evidence="1">
    <location>
        <begin position="325"/>
        <end position="336"/>
    </location>
</feature>
<evidence type="ECO:0000256" key="1">
    <source>
        <dbReference type="SAM" id="MobiDB-lite"/>
    </source>
</evidence>
<evidence type="ECO:0000313" key="2">
    <source>
        <dbReference type="EMBL" id="KXJ96414.1"/>
    </source>
</evidence>
<proteinExistence type="predicted"/>
<keyword evidence="3" id="KW-1185">Reference proteome</keyword>
<gene>
    <name evidence="2" type="ORF">Micbo1qcDRAFT_154976</name>
</gene>
<evidence type="ECO:0000313" key="3">
    <source>
        <dbReference type="Proteomes" id="UP000070501"/>
    </source>
</evidence>
<sequence length="416" mass="39650">MMEGWETFLVPATEGIAGLHGDGRVAVQGGGVGDTAGREDGLGAVAGGAGRVGDAGGGSSAGGSAGSAGRALVSGLVVTTLLVVIVVVAHGSLAGGGLGGDGRVMLGGGGSRRANGHVDGLGSGRLGDSNGNGNALAVARAVTTAVATEGTLDRLGGVGGTAGNLTTAGRDISGGGLGRDGDSPGASGGHGGGSGLVIDRRSTAAVATTRDLDGDHLGVGGANSGDEDRARAGGANGHGQGLVMNLGAGGDGCARGGRSRVSRVAARRLDSGGDASDNTVGVVADHGARDLGHVGDRAHNGGDSNDLGDNGGAIVALDGAVGDSRGARGDGVDRGHANSHSGGRTRGGGRISRRNRRSGLGSGGWGRDHGVGAVGRAVVVSQVARVVVRHSSRGNAGEEAESKSGGLHCDGLSVCM</sequence>
<dbReference type="InParanoid" id="A0A136JGZ0"/>
<name>A0A136JGZ0_9PEZI</name>
<reference evidence="3" key="1">
    <citation type="submission" date="2016-02" db="EMBL/GenBank/DDBJ databases">
        <title>Draft genome sequence of Microdochium bolleyi, a fungal endophyte of beachgrass.</title>
        <authorList>
            <consortium name="DOE Joint Genome Institute"/>
            <person name="David A.S."/>
            <person name="May G."/>
            <person name="Haridas S."/>
            <person name="Lim J."/>
            <person name="Wang M."/>
            <person name="Labutti K."/>
            <person name="Lipzen A."/>
            <person name="Barry K."/>
            <person name="Grigoriev I.V."/>
        </authorList>
    </citation>
    <scope>NUCLEOTIDE SEQUENCE [LARGE SCALE GENOMIC DNA]</scope>
    <source>
        <strain evidence="3">J235TASD1</strain>
    </source>
</reference>
<dbReference type="EMBL" id="KQ964245">
    <property type="protein sequence ID" value="KXJ96414.1"/>
    <property type="molecule type" value="Genomic_DNA"/>
</dbReference>
<dbReference type="Proteomes" id="UP000070501">
    <property type="component" value="Unassembled WGS sequence"/>
</dbReference>
<feature type="compositionally biased region" description="Gly residues" evidence="1">
    <location>
        <begin position="186"/>
        <end position="195"/>
    </location>
</feature>
<protein>
    <submittedName>
        <fullName evidence="2">Uncharacterized protein</fullName>
    </submittedName>
</protein>